<dbReference type="NCBIfam" id="TIGR01179">
    <property type="entry name" value="galE"/>
    <property type="match status" value="1"/>
</dbReference>
<evidence type="ECO:0000256" key="6">
    <source>
        <dbReference type="ARBA" id="ARBA00018569"/>
    </source>
</evidence>
<evidence type="ECO:0000256" key="7">
    <source>
        <dbReference type="ARBA" id="ARBA00023027"/>
    </source>
</evidence>
<comment type="caution">
    <text evidence="12">The sequence shown here is derived from an EMBL/GenBank/DDBJ whole genome shotgun (WGS) entry which is preliminary data.</text>
</comment>
<dbReference type="AlphaFoldDB" id="A0A7W9SNE9"/>
<comment type="catalytic activity">
    <reaction evidence="1 10">
        <text>UDP-alpha-D-glucose = UDP-alpha-D-galactose</text>
        <dbReference type="Rhea" id="RHEA:22168"/>
        <dbReference type="ChEBI" id="CHEBI:58885"/>
        <dbReference type="ChEBI" id="CHEBI:66914"/>
        <dbReference type="EC" id="5.1.3.2"/>
    </reaction>
</comment>
<comment type="pathway">
    <text evidence="3 10">Carbohydrate metabolism; galactose metabolism.</text>
</comment>
<dbReference type="Gene3D" id="3.90.25.10">
    <property type="entry name" value="UDP-galactose 4-epimerase, domain 1"/>
    <property type="match status" value="1"/>
</dbReference>
<evidence type="ECO:0000313" key="13">
    <source>
        <dbReference type="Proteomes" id="UP000520814"/>
    </source>
</evidence>
<keyword evidence="13" id="KW-1185">Reference proteome</keyword>
<accession>A0A7W9SNE9</accession>
<dbReference type="Proteomes" id="UP000520814">
    <property type="component" value="Unassembled WGS sequence"/>
</dbReference>
<dbReference type="GO" id="GO:0033499">
    <property type="term" value="P:galactose catabolic process via UDP-galactose, Leloir pathway"/>
    <property type="evidence" value="ECO:0007669"/>
    <property type="project" value="TreeGrafter"/>
</dbReference>
<evidence type="ECO:0000256" key="2">
    <source>
        <dbReference type="ARBA" id="ARBA00001911"/>
    </source>
</evidence>
<dbReference type="PANTHER" id="PTHR43725:SF53">
    <property type="entry name" value="UDP-ARABINOSE 4-EPIMERASE 1"/>
    <property type="match status" value="1"/>
</dbReference>
<evidence type="ECO:0000256" key="1">
    <source>
        <dbReference type="ARBA" id="ARBA00000083"/>
    </source>
</evidence>
<dbReference type="CDD" id="cd05247">
    <property type="entry name" value="UDP_G4E_1_SDR_e"/>
    <property type="match status" value="1"/>
</dbReference>
<reference evidence="12 13" key="1">
    <citation type="submission" date="2020-08" db="EMBL/GenBank/DDBJ databases">
        <title>Genomic Encyclopedia of Type Strains, Phase IV (KMG-IV): sequencing the most valuable type-strain genomes for metagenomic binning, comparative biology and taxonomic classification.</title>
        <authorList>
            <person name="Goeker M."/>
        </authorList>
    </citation>
    <scope>NUCLEOTIDE SEQUENCE [LARGE SCALE GENOMIC DNA]</scope>
    <source>
        <strain evidence="12 13">DSM 23562</strain>
    </source>
</reference>
<protein>
    <recommendedName>
        <fullName evidence="6 10">UDP-glucose 4-epimerase</fullName>
        <ecNumber evidence="5 10">5.1.3.2</ecNumber>
    </recommendedName>
</protein>
<dbReference type="InterPro" id="IPR001509">
    <property type="entry name" value="Epimerase_deHydtase"/>
</dbReference>
<dbReference type="GO" id="GO:0003978">
    <property type="term" value="F:UDP-glucose 4-epimerase activity"/>
    <property type="evidence" value="ECO:0007669"/>
    <property type="project" value="UniProtKB-UniRule"/>
</dbReference>
<gene>
    <name evidence="12" type="ORF">HNQ39_001633</name>
</gene>
<comment type="subunit">
    <text evidence="10">Homodimer.</text>
</comment>
<evidence type="ECO:0000313" key="12">
    <source>
        <dbReference type="EMBL" id="MBB6049842.1"/>
    </source>
</evidence>
<dbReference type="InterPro" id="IPR005886">
    <property type="entry name" value="UDP_G4E"/>
</dbReference>
<name>A0A7W9SNE9_ARMRO</name>
<dbReference type="PANTHER" id="PTHR43725">
    <property type="entry name" value="UDP-GLUCOSE 4-EPIMERASE"/>
    <property type="match status" value="1"/>
</dbReference>
<feature type="domain" description="NAD-dependent epimerase/dehydratase" evidence="11">
    <location>
        <begin position="3"/>
        <end position="253"/>
    </location>
</feature>
<evidence type="ECO:0000256" key="9">
    <source>
        <dbReference type="ARBA" id="ARBA00023277"/>
    </source>
</evidence>
<dbReference type="EC" id="5.1.3.2" evidence="5 10"/>
<evidence type="ECO:0000256" key="8">
    <source>
        <dbReference type="ARBA" id="ARBA00023235"/>
    </source>
</evidence>
<evidence type="ECO:0000256" key="5">
    <source>
        <dbReference type="ARBA" id="ARBA00013189"/>
    </source>
</evidence>
<dbReference type="EMBL" id="JACHGW010000002">
    <property type="protein sequence ID" value="MBB6049842.1"/>
    <property type="molecule type" value="Genomic_DNA"/>
</dbReference>
<dbReference type="Gene3D" id="3.40.50.720">
    <property type="entry name" value="NAD(P)-binding Rossmann-like Domain"/>
    <property type="match status" value="1"/>
</dbReference>
<dbReference type="RefSeq" id="WP_221289924.1">
    <property type="nucleotide sequence ID" value="NZ_JACHGW010000002.1"/>
</dbReference>
<evidence type="ECO:0000259" key="11">
    <source>
        <dbReference type="Pfam" id="PF01370"/>
    </source>
</evidence>
<keyword evidence="8 10" id="KW-0413">Isomerase</keyword>
<evidence type="ECO:0000256" key="3">
    <source>
        <dbReference type="ARBA" id="ARBA00004947"/>
    </source>
</evidence>
<keyword evidence="9 10" id="KW-0119">Carbohydrate metabolism</keyword>
<sequence>MSILVVGGAGYIGSHTTLYLKESGHEVVILDNFELGHRKVTKILDVPFVYADYGDSAAVGKAIRQYKVDAVMHFGAYASVPDSVADPRKYYEGNIGKGLALLGAMLDNGVKNLIFSSSAATFGEPQILPIPEDHPQKTTNPYGETKLMFERILKDYEHAFGLTSVSLRYFNAAGADSQGRLGEDHSPEQHALPLLLDTALGRREKFFVYGTDWDTRDGSCMRDFIHVEDLADAHIRALSYLRDGGKTTAYNLGNTYGTTVLEALAAAEKVTGVTINWEAAPRRPGDPGRLCASCEKIKAELGWAPKYPDIESILKHAYEWRKSHPKGYYTESGD</sequence>
<proteinExistence type="inferred from homology"/>
<dbReference type="InterPro" id="IPR036291">
    <property type="entry name" value="NAD(P)-bd_dom_sf"/>
</dbReference>
<keyword evidence="7 10" id="KW-0520">NAD</keyword>
<comment type="similarity">
    <text evidence="4 10">Belongs to the NAD(P)-dependent epimerase/dehydratase family.</text>
</comment>
<evidence type="ECO:0000256" key="10">
    <source>
        <dbReference type="RuleBase" id="RU366046"/>
    </source>
</evidence>
<dbReference type="SUPFAM" id="SSF51735">
    <property type="entry name" value="NAD(P)-binding Rossmann-fold domains"/>
    <property type="match status" value="1"/>
</dbReference>
<evidence type="ECO:0000256" key="4">
    <source>
        <dbReference type="ARBA" id="ARBA00007637"/>
    </source>
</evidence>
<dbReference type="UniPathway" id="UPA00214"/>
<organism evidence="12 13">
    <name type="scientific">Armatimonas rosea</name>
    <dbReference type="NCBI Taxonomy" id="685828"/>
    <lineage>
        <taxon>Bacteria</taxon>
        <taxon>Bacillati</taxon>
        <taxon>Armatimonadota</taxon>
        <taxon>Armatimonadia</taxon>
        <taxon>Armatimonadales</taxon>
        <taxon>Armatimonadaceae</taxon>
        <taxon>Armatimonas</taxon>
    </lineage>
</organism>
<dbReference type="Pfam" id="PF01370">
    <property type="entry name" value="Epimerase"/>
    <property type="match status" value="1"/>
</dbReference>
<comment type="cofactor">
    <cofactor evidence="2 10">
        <name>NAD(+)</name>
        <dbReference type="ChEBI" id="CHEBI:57540"/>
    </cofactor>
</comment>